<dbReference type="Proteomes" id="UP001642483">
    <property type="component" value="Unassembled WGS sequence"/>
</dbReference>
<comment type="caution">
    <text evidence="1">The sequence shown here is derived from an EMBL/GenBank/DDBJ whole genome shotgun (WGS) entry which is preliminary data.</text>
</comment>
<name>A0ABP0F3P6_CLALP</name>
<dbReference type="EMBL" id="CAWYQH010000013">
    <property type="protein sequence ID" value="CAK8674300.1"/>
    <property type="molecule type" value="Genomic_DNA"/>
</dbReference>
<gene>
    <name evidence="1" type="ORF">CVLEPA_LOCUS4014</name>
</gene>
<proteinExistence type="predicted"/>
<evidence type="ECO:0000313" key="2">
    <source>
        <dbReference type="Proteomes" id="UP001642483"/>
    </source>
</evidence>
<organism evidence="1 2">
    <name type="scientific">Clavelina lepadiformis</name>
    <name type="common">Light-bulb sea squirt</name>
    <name type="synonym">Ascidia lepadiformis</name>
    <dbReference type="NCBI Taxonomy" id="159417"/>
    <lineage>
        <taxon>Eukaryota</taxon>
        <taxon>Metazoa</taxon>
        <taxon>Chordata</taxon>
        <taxon>Tunicata</taxon>
        <taxon>Ascidiacea</taxon>
        <taxon>Aplousobranchia</taxon>
        <taxon>Clavelinidae</taxon>
        <taxon>Clavelina</taxon>
    </lineage>
</organism>
<accession>A0ABP0F3P6</accession>
<keyword evidence="2" id="KW-1185">Reference proteome</keyword>
<reference evidence="1 2" key="1">
    <citation type="submission" date="2024-02" db="EMBL/GenBank/DDBJ databases">
        <authorList>
            <person name="Daric V."/>
            <person name="Darras S."/>
        </authorList>
    </citation>
    <scope>NUCLEOTIDE SEQUENCE [LARGE SCALE GENOMIC DNA]</scope>
</reference>
<sequence length="72" mass="8037">MATEIPSATFSSRDNAEATMRLELRLAEENPDTDAAVIAIKEFRKLRLDEADGDLVLNLELALQILPRLQNV</sequence>
<protein>
    <submittedName>
        <fullName evidence="1">Uncharacterized protein</fullName>
    </submittedName>
</protein>
<evidence type="ECO:0000313" key="1">
    <source>
        <dbReference type="EMBL" id="CAK8674300.1"/>
    </source>
</evidence>